<proteinExistence type="predicted"/>
<evidence type="ECO:0000313" key="1">
    <source>
        <dbReference type="EMBL" id="GIY28842.1"/>
    </source>
</evidence>
<accession>A0AAV4S8X2</accession>
<keyword evidence="2" id="KW-1185">Reference proteome</keyword>
<organism evidence="1 2">
    <name type="scientific">Caerostris extrusa</name>
    <name type="common">Bark spider</name>
    <name type="synonym">Caerostris bankana</name>
    <dbReference type="NCBI Taxonomy" id="172846"/>
    <lineage>
        <taxon>Eukaryota</taxon>
        <taxon>Metazoa</taxon>
        <taxon>Ecdysozoa</taxon>
        <taxon>Arthropoda</taxon>
        <taxon>Chelicerata</taxon>
        <taxon>Arachnida</taxon>
        <taxon>Araneae</taxon>
        <taxon>Araneomorphae</taxon>
        <taxon>Entelegynae</taxon>
        <taxon>Araneoidea</taxon>
        <taxon>Araneidae</taxon>
        <taxon>Caerostris</taxon>
    </lineage>
</organism>
<dbReference type="EMBL" id="BPLR01008994">
    <property type="protein sequence ID" value="GIY28842.1"/>
    <property type="molecule type" value="Genomic_DNA"/>
</dbReference>
<dbReference type="AlphaFoldDB" id="A0AAV4S8X2"/>
<sequence length="103" mass="11510">MQTLALNKVAALNSSGLHICPLLRLGRNKLGNYHLKRFTGSSFLIFLKLLGNFNSSFLANFCTEENASTTKAFHSTDKSQSKLTIDQCLHWCNISIIAVKKKH</sequence>
<reference evidence="1 2" key="1">
    <citation type="submission" date="2021-06" db="EMBL/GenBank/DDBJ databases">
        <title>Caerostris extrusa draft genome.</title>
        <authorList>
            <person name="Kono N."/>
            <person name="Arakawa K."/>
        </authorList>
    </citation>
    <scope>NUCLEOTIDE SEQUENCE [LARGE SCALE GENOMIC DNA]</scope>
</reference>
<protein>
    <submittedName>
        <fullName evidence="1">Uncharacterized protein</fullName>
    </submittedName>
</protein>
<comment type="caution">
    <text evidence="1">The sequence shown here is derived from an EMBL/GenBank/DDBJ whole genome shotgun (WGS) entry which is preliminary data.</text>
</comment>
<dbReference type="Proteomes" id="UP001054945">
    <property type="component" value="Unassembled WGS sequence"/>
</dbReference>
<evidence type="ECO:0000313" key="2">
    <source>
        <dbReference type="Proteomes" id="UP001054945"/>
    </source>
</evidence>
<name>A0AAV4S8X2_CAEEX</name>
<gene>
    <name evidence="1" type="ORF">CEXT_397891</name>
</gene>